<dbReference type="Pfam" id="PF02597">
    <property type="entry name" value="ThiS"/>
    <property type="match status" value="1"/>
</dbReference>
<feature type="modified residue" description="1-thioglycine; alternate" evidence="6">
    <location>
        <position position="123"/>
    </location>
</feature>
<dbReference type="GO" id="GO:0006777">
    <property type="term" value="P:Mo-molybdopterin cofactor biosynthetic process"/>
    <property type="evidence" value="ECO:0007669"/>
    <property type="project" value="UniProtKB-UniRule"/>
</dbReference>
<dbReference type="FunFam" id="3.10.20.30:FF:000010">
    <property type="entry name" value="Molybdopterin synthase sulfur carrier subunit"/>
    <property type="match status" value="1"/>
</dbReference>
<dbReference type="AlphaFoldDB" id="A0A8B7D1Y4"/>
<keyword evidence="5 6" id="KW-0501">Molybdenum cofactor biosynthesis</keyword>
<gene>
    <name evidence="8" type="primary">LOC120103781</name>
</gene>
<comment type="subunit">
    <text evidence="6">Heterotetramer; composed of 2 small (MOCS2A) and 2 large (MOCS2B) subunits.</text>
</comment>
<evidence type="ECO:0000256" key="6">
    <source>
        <dbReference type="HAMAP-Rule" id="MF_03051"/>
    </source>
</evidence>
<dbReference type="InterPro" id="IPR012675">
    <property type="entry name" value="Beta-grasp_dom_sf"/>
</dbReference>
<keyword evidence="7" id="KW-1185">Reference proteome</keyword>
<evidence type="ECO:0000256" key="2">
    <source>
        <dbReference type="ARBA" id="ARBA00022490"/>
    </source>
</evidence>
<evidence type="ECO:0000256" key="5">
    <source>
        <dbReference type="ARBA" id="ARBA00023150"/>
    </source>
</evidence>
<dbReference type="OrthoDB" id="5531344at2759"/>
<comment type="subcellular location">
    <subcellularLocation>
        <location evidence="6">Cytoplasm</location>
    </subcellularLocation>
</comment>
<dbReference type="SUPFAM" id="SSF54285">
    <property type="entry name" value="MoaD/ThiS"/>
    <property type="match status" value="1"/>
</dbReference>
<dbReference type="GO" id="GO:1990140">
    <property type="term" value="C:molybdopterin synthase complex"/>
    <property type="evidence" value="ECO:0007669"/>
    <property type="project" value="UniProtKB-UniRule"/>
</dbReference>
<keyword evidence="4 6" id="KW-0547">Nucleotide-binding</keyword>
<dbReference type="CDD" id="cd00754">
    <property type="entry name" value="Ubl_MoaD"/>
    <property type="match status" value="1"/>
</dbReference>
<dbReference type="GO" id="GO:0030366">
    <property type="term" value="F:molybdopterin synthase activity"/>
    <property type="evidence" value="ECO:0007669"/>
    <property type="project" value="UniProtKB-UniRule"/>
</dbReference>
<organism evidence="7 8">
    <name type="scientific">Phoenix dactylifera</name>
    <name type="common">Date palm</name>
    <dbReference type="NCBI Taxonomy" id="42345"/>
    <lineage>
        <taxon>Eukaryota</taxon>
        <taxon>Viridiplantae</taxon>
        <taxon>Streptophyta</taxon>
        <taxon>Embryophyta</taxon>
        <taxon>Tracheophyta</taxon>
        <taxon>Spermatophyta</taxon>
        <taxon>Magnoliopsida</taxon>
        <taxon>Liliopsida</taxon>
        <taxon>Arecaceae</taxon>
        <taxon>Coryphoideae</taxon>
        <taxon>Phoeniceae</taxon>
        <taxon>Phoenix</taxon>
    </lineage>
</organism>
<dbReference type="InterPro" id="IPR016155">
    <property type="entry name" value="Mopterin_synth/thiamin_S_b"/>
</dbReference>
<protein>
    <recommendedName>
        <fullName evidence="6">Molybdopterin synthase sulfur carrier subunit</fullName>
    </recommendedName>
    <alternativeName>
        <fullName evidence="6">Molybdenum cofactor synthesis protein 2 small subunit</fullName>
    </alternativeName>
    <alternativeName>
        <fullName evidence="6">Molybdenum cofactor synthesis protein 2A</fullName>
        <shortName evidence="6">MOCS2A</shortName>
    </alternativeName>
    <alternativeName>
        <fullName evidence="6">Sulfur carrier protein MOCS2A</fullName>
    </alternativeName>
</protein>
<evidence type="ECO:0000256" key="4">
    <source>
        <dbReference type="ARBA" id="ARBA00022741"/>
    </source>
</evidence>
<dbReference type="Proteomes" id="UP000228380">
    <property type="component" value="Unplaced"/>
</dbReference>
<dbReference type="PANTHER" id="PTHR33359:SF1">
    <property type="entry name" value="MOLYBDOPTERIN SYNTHASE SULFUR CARRIER SUBUNIT"/>
    <property type="match status" value="1"/>
</dbReference>
<dbReference type="InterPro" id="IPR044672">
    <property type="entry name" value="MOCS2A"/>
</dbReference>
<evidence type="ECO:0000313" key="7">
    <source>
        <dbReference type="Proteomes" id="UP000228380"/>
    </source>
</evidence>
<evidence type="ECO:0000256" key="1">
    <source>
        <dbReference type="ARBA" id="ARBA00005046"/>
    </source>
</evidence>
<dbReference type="HAMAP" id="MF_03051">
    <property type="entry name" value="MOCS2A"/>
    <property type="match status" value="1"/>
</dbReference>
<sequence>MRDLNITSVIPPFQERGRLRPWQKNPKMQKTSDMAEMEVGPLIQVKVLFFARARELTGLTDISLLMPPRSTARDCMSKLLNKFPKLEEIYNSMVVALNEEYAPESTVLRNSDELAIIPPISGG</sequence>
<keyword evidence="2 6" id="KW-0963">Cytoplasm</keyword>
<comment type="similarity">
    <text evidence="6">Belongs to the MoaD family. MOCS2A subfamily.</text>
</comment>
<comment type="PTM">
    <text evidence="6">C-terminal thiocarboxylation occurs in 2 steps, it is first acyl-adenylated (-COAMP) via the hesA/moeB/thiF part of MOCS3, then thiocarboxylated (-COSH) via the rhodanese domain of MOCS3.</text>
</comment>
<dbReference type="RefSeq" id="XP_008811531.1">
    <property type="nucleotide sequence ID" value="XM_008813309.4"/>
</dbReference>
<dbReference type="PANTHER" id="PTHR33359">
    <property type="entry name" value="MOLYBDOPTERIN SYNTHASE SULFUR CARRIER SUBUNIT"/>
    <property type="match status" value="1"/>
</dbReference>
<proteinExistence type="inferred from homology"/>
<dbReference type="KEGG" id="pda:120103781"/>
<dbReference type="InterPro" id="IPR028887">
    <property type="entry name" value="MOCS2A_euk"/>
</dbReference>
<evidence type="ECO:0000313" key="8">
    <source>
        <dbReference type="RefSeq" id="XP_008811531.1"/>
    </source>
</evidence>
<feature type="modified residue" description="Glycyl adenylate; alternate" evidence="6">
    <location>
        <position position="123"/>
    </location>
</feature>
<accession>A0A8B7D1Y4</accession>
<reference evidence="8" key="1">
    <citation type="submission" date="2025-08" db="UniProtKB">
        <authorList>
            <consortium name="RefSeq"/>
        </authorList>
    </citation>
    <scope>IDENTIFICATION</scope>
    <source>
        <tissue evidence="8">Young leaves</tissue>
    </source>
</reference>
<dbReference type="InterPro" id="IPR003749">
    <property type="entry name" value="ThiS/MoaD-like"/>
</dbReference>
<name>A0A8B7D1Y4_PHODC</name>
<dbReference type="GeneID" id="120103781"/>
<comment type="pathway">
    <text evidence="1 6">Cofactor biosynthesis; molybdopterin biosynthesis.</text>
</comment>
<comment type="function">
    <text evidence="6">Acts as a sulfur carrier required for molybdopterin biosynthesis. Component of the molybdopterin synthase complex that catalyzes the conversion of precursor Z into molybdopterin by mediating the incorporation of 2 sulfur atoms into precursor Z to generate a dithiolene group. In the complex, serves as sulfur donor by being thiocarboxylated (-COSH) at its C-terminus by MOCS3. After interaction with MOCS2B, the sulfur is then transferred to precursor Z to form molybdopterin.</text>
</comment>
<dbReference type="GO" id="GO:0000166">
    <property type="term" value="F:nucleotide binding"/>
    <property type="evidence" value="ECO:0007669"/>
    <property type="project" value="UniProtKB-KW"/>
</dbReference>
<dbReference type="Gene3D" id="3.10.20.30">
    <property type="match status" value="1"/>
</dbReference>
<dbReference type="GO" id="GO:1990133">
    <property type="term" value="C:molybdopterin adenylyltransferase complex"/>
    <property type="evidence" value="ECO:0007669"/>
    <property type="project" value="TreeGrafter"/>
</dbReference>
<dbReference type="NCBIfam" id="TIGR01682">
    <property type="entry name" value="moaD"/>
    <property type="match status" value="1"/>
</dbReference>
<evidence type="ECO:0000256" key="3">
    <source>
        <dbReference type="ARBA" id="ARBA00022553"/>
    </source>
</evidence>
<dbReference type="UniPathway" id="UPA00344"/>
<keyword evidence="3 6" id="KW-0597">Phosphoprotein</keyword>